<proteinExistence type="predicted"/>
<dbReference type="AlphaFoldDB" id="A0A0E9SX40"/>
<protein>
    <submittedName>
        <fullName evidence="1">Uncharacterized protein</fullName>
    </submittedName>
</protein>
<organism evidence="1">
    <name type="scientific">Anguilla anguilla</name>
    <name type="common">European freshwater eel</name>
    <name type="synonym">Muraena anguilla</name>
    <dbReference type="NCBI Taxonomy" id="7936"/>
    <lineage>
        <taxon>Eukaryota</taxon>
        <taxon>Metazoa</taxon>
        <taxon>Chordata</taxon>
        <taxon>Craniata</taxon>
        <taxon>Vertebrata</taxon>
        <taxon>Euteleostomi</taxon>
        <taxon>Actinopterygii</taxon>
        <taxon>Neopterygii</taxon>
        <taxon>Teleostei</taxon>
        <taxon>Anguilliformes</taxon>
        <taxon>Anguillidae</taxon>
        <taxon>Anguilla</taxon>
    </lineage>
</organism>
<evidence type="ECO:0000313" key="1">
    <source>
        <dbReference type="EMBL" id="JAH45812.1"/>
    </source>
</evidence>
<dbReference type="EMBL" id="GBXM01062765">
    <property type="protein sequence ID" value="JAH45812.1"/>
    <property type="molecule type" value="Transcribed_RNA"/>
</dbReference>
<sequence length="38" mass="4327">MGLRYGLKVWATLTWRTEWPVAHRRGCASLALASPSRQ</sequence>
<reference evidence="1" key="2">
    <citation type="journal article" date="2015" name="Fish Shellfish Immunol.">
        <title>Early steps in the European eel (Anguilla anguilla)-Vibrio vulnificus interaction in the gills: Role of the RtxA13 toxin.</title>
        <authorList>
            <person name="Callol A."/>
            <person name="Pajuelo D."/>
            <person name="Ebbesson L."/>
            <person name="Teles M."/>
            <person name="MacKenzie S."/>
            <person name="Amaro C."/>
        </authorList>
    </citation>
    <scope>NUCLEOTIDE SEQUENCE</scope>
</reference>
<accession>A0A0E9SX40</accession>
<name>A0A0E9SX40_ANGAN</name>
<reference evidence="1" key="1">
    <citation type="submission" date="2014-11" db="EMBL/GenBank/DDBJ databases">
        <authorList>
            <person name="Amaro Gonzalez C."/>
        </authorList>
    </citation>
    <scope>NUCLEOTIDE SEQUENCE</scope>
</reference>